<comment type="subcellular location">
    <subcellularLocation>
        <location evidence="1">Membrane</location>
        <topology evidence="1">Single-pass membrane protein</topology>
    </subcellularLocation>
</comment>
<feature type="signal peptide" evidence="15">
    <location>
        <begin position="1"/>
        <end position="24"/>
    </location>
</feature>
<dbReference type="PROSITE" id="PS00107">
    <property type="entry name" value="PROTEIN_KINASE_ATP"/>
    <property type="match status" value="1"/>
</dbReference>
<evidence type="ECO:0000256" key="14">
    <source>
        <dbReference type="SAM" id="Phobius"/>
    </source>
</evidence>
<gene>
    <name evidence="17" type="ORF">M8C21_019912</name>
</gene>
<accession>A0AAD5D7X0</accession>
<evidence type="ECO:0000256" key="13">
    <source>
        <dbReference type="PROSITE-ProRule" id="PRU10141"/>
    </source>
</evidence>
<dbReference type="PANTHER" id="PTHR27002:SF1073">
    <property type="entry name" value="CYSTEINE-RICH RECEPTOR-LIKE PROTEIN KINASE 29"/>
    <property type="match status" value="1"/>
</dbReference>
<dbReference type="InterPro" id="IPR038408">
    <property type="entry name" value="GNK2_sf"/>
</dbReference>
<evidence type="ECO:0000256" key="4">
    <source>
        <dbReference type="ARBA" id="ARBA00022692"/>
    </source>
</evidence>
<feature type="domain" description="Gnk2-homologous" evidence="16">
    <location>
        <begin position="24"/>
        <end position="126"/>
    </location>
</feature>
<feature type="domain" description="Gnk2-homologous" evidence="16">
    <location>
        <begin position="131"/>
        <end position="239"/>
    </location>
</feature>
<evidence type="ECO:0000259" key="16">
    <source>
        <dbReference type="PROSITE" id="PS51473"/>
    </source>
</evidence>
<sequence>MSILIGKLLLRLSFIFMLSTKTTSFTYYYCEKDGNFTTNSTYRTNLYTALSTLPTTNTGLGFFNQSIGQGSDRVYTSALCRGDINPDACDSCLNNSLVNLPEMCPNQKGAIGYHDACLLYYSNKSIFGNTSGGGVILYNAQNASDRDRFTVAPGPLLNKLIVEAAGGGLLRKFSSSNTTEPGSNITIYGLVQCIPYLTGPQCSDCLKNALDVFVSQYSWSIGGRLLQPKCNFRYEIYPFFNSSTPVTSPPPPPPPQGKTSNSTVIIVVVVVTICVGVVTASIYIFLRSRKKKKQMLHTNSVDNEMLDDSIVESLQYNFNLVKAATNDFSIENKLGQGGFGAVHKGKLGDDQEVAVKRLASDSGQGDIEFKNEVFGYMAPEYAMHGQFSVKSDVFSYGVLVLEMITGQKNQCFKNGESIEDLLSFAWESWQNGTVTKMIDPILSIGSGSLHEIIRSIHIGLLCVQENVAERPTMDSVLRMLNSFSVTLRVPSEPAFFVHGNTSSKMTHLTEYGSSTGSHGLEKSKIAKSSQISIVGVSISETIPR</sequence>
<protein>
    <recommendedName>
        <fullName evidence="16">Gnk2-homologous domain-containing protein</fullName>
    </recommendedName>
</protein>
<dbReference type="PANTHER" id="PTHR27002">
    <property type="entry name" value="RECEPTOR-LIKE SERINE/THREONINE-PROTEIN KINASE SD1-8"/>
    <property type="match status" value="1"/>
</dbReference>
<evidence type="ECO:0000256" key="1">
    <source>
        <dbReference type="ARBA" id="ARBA00004167"/>
    </source>
</evidence>
<dbReference type="CDD" id="cd23509">
    <property type="entry name" value="Gnk2-like"/>
    <property type="match status" value="2"/>
</dbReference>
<dbReference type="PROSITE" id="PS51473">
    <property type="entry name" value="GNK2"/>
    <property type="match status" value="2"/>
</dbReference>
<organism evidence="17 18">
    <name type="scientific">Ambrosia artemisiifolia</name>
    <name type="common">Common ragweed</name>
    <dbReference type="NCBI Taxonomy" id="4212"/>
    <lineage>
        <taxon>Eukaryota</taxon>
        <taxon>Viridiplantae</taxon>
        <taxon>Streptophyta</taxon>
        <taxon>Embryophyta</taxon>
        <taxon>Tracheophyta</taxon>
        <taxon>Spermatophyta</taxon>
        <taxon>Magnoliopsida</taxon>
        <taxon>eudicotyledons</taxon>
        <taxon>Gunneridae</taxon>
        <taxon>Pentapetalae</taxon>
        <taxon>asterids</taxon>
        <taxon>campanulids</taxon>
        <taxon>Asterales</taxon>
        <taxon>Asteraceae</taxon>
        <taxon>Asteroideae</taxon>
        <taxon>Heliantheae alliance</taxon>
        <taxon>Heliantheae</taxon>
        <taxon>Ambrosia</taxon>
    </lineage>
</organism>
<keyword evidence="5 15" id="KW-0732">Signal</keyword>
<dbReference type="Gene3D" id="3.30.430.20">
    <property type="entry name" value="Gnk2 domain, C-X8-C-X2-C motif"/>
    <property type="match status" value="2"/>
</dbReference>
<evidence type="ECO:0000256" key="5">
    <source>
        <dbReference type="ARBA" id="ARBA00022729"/>
    </source>
</evidence>
<evidence type="ECO:0000256" key="3">
    <source>
        <dbReference type="ARBA" id="ARBA00022679"/>
    </source>
</evidence>
<dbReference type="InterPro" id="IPR017441">
    <property type="entry name" value="Protein_kinase_ATP_BS"/>
</dbReference>
<dbReference type="EMBL" id="JAMZMK010001130">
    <property type="protein sequence ID" value="KAI7755433.1"/>
    <property type="molecule type" value="Genomic_DNA"/>
</dbReference>
<reference evidence="17" key="1">
    <citation type="submission" date="2022-06" db="EMBL/GenBank/DDBJ databases">
        <title>Uncovering the hologenomic basis of an extraordinary plant invasion.</title>
        <authorList>
            <person name="Bieker V.C."/>
            <person name="Martin M.D."/>
            <person name="Gilbert T."/>
            <person name="Hodgins K."/>
            <person name="Battlay P."/>
            <person name="Petersen B."/>
            <person name="Wilson J."/>
        </authorList>
    </citation>
    <scope>NUCLEOTIDE SEQUENCE</scope>
    <source>
        <strain evidence="17">AA19_3_7</strain>
        <tissue evidence="17">Leaf</tissue>
    </source>
</reference>
<dbReference type="Pfam" id="PF07714">
    <property type="entry name" value="PK_Tyr_Ser-Thr"/>
    <property type="match status" value="1"/>
</dbReference>
<keyword evidence="12" id="KW-0675">Receptor</keyword>
<dbReference type="InterPro" id="IPR011009">
    <property type="entry name" value="Kinase-like_dom_sf"/>
</dbReference>
<dbReference type="AlphaFoldDB" id="A0AAD5D7X0"/>
<dbReference type="Proteomes" id="UP001206925">
    <property type="component" value="Unassembled WGS sequence"/>
</dbReference>
<keyword evidence="8" id="KW-0418">Kinase</keyword>
<keyword evidence="7 13" id="KW-0547">Nucleotide-binding</keyword>
<dbReference type="InterPro" id="IPR002902">
    <property type="entry name" value="GNK2"/>
</dbReference>
<evidence type="ECO:0000256" key="10">
    <source>
        <dbReference type="ARBA" id="ARBA00022989"/>
    </source>
</evidence>
<evidence type="ECO:0000256" key="9">
    <source>
        <dbReference type="ARBA" id="ARBA00022840"/>
    </source>
</evidence>
<dbReference type="Pfam" id="PF01657">
    <property type="entry name" value="Stress-antifung"/>
    <property type="match status" value="2"/>
</dbReference>
<keyword evidence="6" id="KW-0677">Repeat</keyword>
<keyword evidence="11 14" id="KW-0472">Membrane</keyword>
<dbReference type="FunFam" id="3.30.430.20:FF:000003">
    <property type="entry name" value="Cysteine-rich RLK (RECEPTOR-like protein kinase) 10"/>
    <property type="match status" value="1"/>
</dbReference>
<dbReference type="Gene3D" id="1.10.510.10">
    <property type="entry name" value="Transferase(Phosphotransferase) domain 1"/>
    <property type="match status" value="1"/>
</dbReference>
<dbReference type="Gene3D" id="3.30.200.20">
    <property type="entry name" value="Phosphorylase Kinase, domain 1"/>
    <property type="match status" value="1"/>
</dbReference>
<evidence type="ECO:0000256" key="2">
    <source>
        <dbReference type="ARBA" id="ARBA00022527"/>
    </source>
</evidence>
<comment type="caution">
    <text evidence="17">The sequence shown here is derived from an EMBL/GenBank/DDBJ whole genome shotgun (WGS) entry which is preliminary data.</text>
</comment>
<dbReference type="GO" id="GO:0004674">
    <property type="term" value="F:protein serine/threonine kinase activity"/>
    <property type="evidence" value="ECO:0007669"/>
    <property type="project" value="UniProtKB-KW"/>
</dbReference>
<evidence type="ECO:0000256" key="12">
    <source>
        <dbReference type="ARBA" id="ARBA00023170"/>
    </source>
</evidence>
<evidence type="ECO:0000313" key="18">
    <source>
        <dbReference type="Proteomes" id="UP001206925"/>
    </source>
</evidence>
<evidence type="ECO:0000256" key="11">
    <source>
        <dbReference type="ARBA" id="ARBA00023136"/>
    </source>
</evidence>
<keyword evidence="4 14" id="KW-0812">Transmembrane</keyword>
<dbReference type="InterPro" id="IPR001245">
    <property type="entry name" value="Ser-Thr/Tyr_kinase_cat_dom"/>
</dbReference>
<evidence type="ECO:0000256" key="8">
    <source>
        <dbReference type="ARBA" id="ARBA00022777"/>
    </source>
</evidence>
<evidence type="ECO:0000256" key="6">
    <source>
        <dbReference type="ARBA" id="ARBA00022737"/>
    </source>
</evidence>
<keyword evidence="18" id="KW-1185">Reference proteome</keyword>
<feature type="binding site" evidence="13">
    <location>
        <position position="356"/>
    </location>
    <ligand>
        <name>ATP</name>
        <dbReference type="ChEBI" id="CHEBI:30616"/>
    </ligand>
</feature>
<evidence type="ECO:0000313" key="17">
    <source>
        <dbReference type="EMBL" id="KAI7755433.1"/>
    </source>
</evidence>
<keyword evidence="2" id="KW-0723">Serine/threonine-protein kinase</keyword>
<keyword evidence="3" id="KW-0808">Transferase</keyword>
<feature type="transmembrane region" description="Helical" evidence="14">
    <location>
        <begin position="264"/>
        <end position="286"/>
    </location>
</feature>
<keyword evidence="9 13" id="KW-0067">ATP-binding</keyword>
<keyword evidence="10 14" id="KW-1133">Transmembrane helix</keyword>
<dbReference type="SUPFAM" id="SSF56112">
    <property type="entry name" value="Protein kinase-like (PK-like)"/>
    <property type="match status" value="1"/>
</dbReference>
<dbReference type="GO" id="GO:0005886">
    <property type="term" value="C:plasma membrane"/>
    <property type="evidence" value="ECO:0007669"/>
    <property type="project" value="TreeGrafter"/>
</dbReference>
<evidence type="ECO:0000256" key="15">
    <source>
        <dbReference type="SAM" id="SignalP"/>
    </source>
</evidence>
<proteinExistence type="predicted"/>
<feature type="chain" id="PRO_5042085197" description="Gnk2-homologous domain-containing protein" evidence="15">
    <location>
        <begin position="25"/>
        <end position="544"/>
    </location>
</feature>
<evidence type="ECO:0000256" key="7">
    <source>
        <dbReference type="ARBA" id="ARBA00022741"/>
    </source>
</evidence>
<dbReference type="GO" id="GO:0005524">
    <property type="term" value="F:ATP binding"/>
    <property type="evidence" value="ECO:0007669"/>
    <property type="project" value="UniProtKB-UniRule"/>
</dbReference>
<name>A0AAD5D7X0_AMBAR</name>